<evidence type="ECO:0000259" key="5">
    <source>
        <dbReference type="PROSITE" id="PS50931"/>
    </source>
</evidence>
<dbReference type="FunFam" id="1.10.10.10:FF:000001">
    <property type="entry name" value="LysR family transcriptional regulator"/>
    <property type="match status" value="1"/>
</dbReference>
<reference evidence="6" key="1">
    <citation type="submission" date="2023-03" db="EMBL/GenBank/DDBJ databases">
        <title>Amycolatopsis taiwanensis NBRC 103393.</title>
        <authorList>
            <person name="Ichikawa N."/>
            <person name="Sato H."/>
            <person name="Tonouchi N."/>
        </authorList>
    </citation>
    <scope>NUCLEOTIDE SEQUENCE</scope>
    <source>
        <strain evidence="6">NBRC 103393</strain>
    </source>
</reference>
<dbReference type="Pfam" id="PF03466">
    <property type="entry name" value="LysR_substrate"/>
    <property type="match status" value="1"/>
</dbReference>
<evidence type="ECO:0000256" key="1">
    <source>
        <dbReference type="ARBA" id="ARBA00009437"/>
    </source>
</evidence>
<dbReference type="Pfam" id="PF00126">
    <property type="entry name" value="HTH_1"/>
    <property type="match status" value="1"/>
</dbReference>
<accession>A0A9W6QXX8</accession>
<dbReference type="InterPro" id="IPR000847">
    <property type="entry name" value="LysR_HTH_N"/>
</dbReference>
<evidence type="ECO:0000256" key="3">
    <source>
        <dbReference type="ARBA" id="ARBA00023125"/>
    </source>
</evidence>
<dbReference type="InterPro" id="IPR036388">
    <property type="entry name" value="WH-like_DNA-bd_sf"/>
</dbReference>
<dbReference type="GO" id="GO:0000976">
    <property type="term" value="F:transcription cis-regulatory region binding"/>
    <property type="evidence" value="ECO:0007669"/>
    <property type="project" value="TreeGrafter"/>
</dbReference>
<evidence type="ECO:0000313" key="6">
    <source>
        <dbReference type="EMBL" id="GLY64905.1"/>
    </source>
</evidence>
<dbReference type="PROSITE" id="PS50931">
    <property type="entry name" value="HTH_LYSR"/>
    <property type="match status" value="1"/>
</dbReference>
<dbReference type="EMBL" id="BSTI01000003">
    <property type="protein sequence ID" value="GLY64905.1"/>
    <property type="molecule type" value="Genomic_DNA"/>
</dbReference>
<organism evidence="6 7">
    <name type="scientific">Amycolatopsis taiwanensis</name>
    <dbReference type="NCBI Taxonomy" id="342230"/>
    <lineage>
        <taxon>Bacteria</taxon>
        <taxon>Bacillati</taxon>
        <taxon>Actinomycetota</taxon>
        <taxon>Actinomycetes</taxon>
        <taxon>Pseudonocardiales</taxon>
        <taxon>Pseudonocardiaceae</taxon>
        <taxon>Amycolatopsis</taxon>
    </lineage>
</organism>
<evidence type="ECO:0000256" key="2">
    <source>
        <dbReference type="ARBA" id="ARBA00023015"/>
    </source>
</evidence>
<evidence type="ECO:0000256" key="4">
    <source>
        <dbReference type="ARBA" id="ARBA00023163"/>
    </source>
</evidence>
<keyword evidence="4" id="KW-0804">Transcription</keyword>
<dbReference type="CDD" id="cd05466">
    <property type="entry name" value="PBP2_LTTR_substrate"/>
    <property type="match status" value="1"/>
</dbReference>
<dbReference type="PRINTS" id="PR00039">
    <property type="entry name" value="HTHLYSR"/>
</dbReference>
<dbReference type="InterPro" id="IPR005119">
    <property type="entry name" value="LysR_subst-bd"/>
</dbReference>
<dbReference type="InterPro" id="IPR036390">
    <property type="entry name" value="WH_DNA-bd_sf"/>
</dbReference>
<comment type="similarity">
    <text evidence="1">Belongs to the LysR transcriptional regulatory family.</text>
</comment>
<dbReference type="SUPFAM" id="SSF53850">
    <property type="entry name" value="Periplasmic binding protein-like II"/>
    <property type="match status" value="1"/>
</dbReference>
<dbReference type="PANTHER" id="PTHR30126">
    <property type="entry name" value="HTH-TYPE TRANSCRIPTIONAL REGULATOR"/>
    <property type="match status" value="1"/>
</dbReference>
<dbReference type="GO" id="GO:0003700">
    <property type="term" value="F:DNA-binding transcription factor activity"/>
    <property type="evidence" value="ECO:0007669"/>
    <property type="project" value="InterPro"/>
</dbReference>
<dbReference type="Gene3D" id="1.10.10.10">
    <property type="entry name" value="Winged helix-like DNA-binding domain superfamily/Winged helix DNA-binding domain"/>
    <property type="match status" value="1"/>
</dbReference>
<evidence type="ECO:0000313" key="7">
    <source>
        <dbReference type="Proteomes" id="UP001165136"/>
    </source>
</evidence>
<comment type="caution">
    <text evidence="6">The sequence shown here is derived from an EMBL/GenBank/DDBJ whole genome shotgun (WGS) entry which is preliminary data.</text>
</comment>
<dbReference type="Proteomes" id="UP001165136">
    <property type="component" value="Unassembled WGS sequence"/>
</dbReference>
<keyword evidence="7" id="KW-1185">Reference proteome</keyword>
<keyword evidence="3" id="KW-0238">DNA-binding</keyword>
<dbReference type="SUPFAM" id="SSF46785">
    <property type="entry name" value="Winged helix' DNA-binding domain"/>
    <property type="match status" value="1"/>
</dbReference>
<protein>
    <submittedName>
        <fullName evidence="6">LysR family transcriptional regulator</fullName>
    </submittedName>
</protein>
<feature type="domain" description="HTH lysR-type" evidence="5">
    <location>
        <begin position="1"/>
        <end position="55"/>
    </location>
</feature>
<sequence length="291" mass="30675">MDLVVFTAVVRTGSLGAAAAELRLSAPSVSTRIAALERKLGTRLFVRGARGSTTTPAGERLLDYAQRCLDLLDEAAIGVSTQDTQRLVLAAPASLGELVFPAALRAVSGHAVTVHCRIAHSGEVIGRLVDGTVHAGVVVPKVPLRSLRSESLARASLVALAGPEHPLAGRRGLRADDLHRTGVIVYRWGREAQDLAASFDHPDRGIDAPVHTTGLPSTAIQLAAESGYVAIVPRFVAARSVRDGHTVALPLRFTGWRLDIQFVYAAAAANRLGVRTLLDNLPTLRAALAGP</sequence>
<proteinExistence type="inferred from homology"/>
<dbReference type="AlphaFoldDB" id="A0A9W6QXX8"/>
<keyword evidence="2" id="KW-0805">Transcription regulation</keyword>
<dbReference type="PANTHER" id="PTHR30126:SF39">
    <property type="entry name" value="HTH-TYPE TRANSCRIPTIONAL REGULATOR CYSL"/>
    <property type="match status" value="1"/>
</dbReference>
<gene>
    <name evidence="6" type="ORF">Atai01_15240</name>
</gene>
<name>A0A9W6QXX8_9PSEU</name>
<dbReference type="Gene3D" id="3.40.190.10">
    <property type="entry name" value="Periplasmic binding protein-like II"/>
    <property type="match status" value="2"/>
</dbReference>